<sequence length="171" mass="19949">MTASSPPLAQQDAQTLLFHEARCLDQRRWDEWLALFEPDARFWVPAWRADHETVTNPRTEASLIFAEPRERIAERVRRVTLGQTPTTQPLPRTAHFVSNVQVLGAHGTRDEHRVSATWMVRRYDIPTYRDDVFYGHYDYVLRRTGDGLRIASKTVQLLNDRVATYIDFHCV</sequence>
<evidence type="ECO:0000313" key="4">
    <source>
        <dbReference type="Proteomes" id="UP000277294"/>
    </source>
</evidence>
<dbReference type="AlphaFoldDB" id="A0A3P4B3M0"/>
<protein>
    <submittedName>
        <fullName evidence="3">2-halobenzoate 1,2-dioxygenase small subunit</fullName>
        <ecNumber evidence="3">1.14.12.13</ecNumber>
    </submittedName>
</protein>
<keyword evidence="3" id="KW-0223">Dioxygenase</keyword>
<evidence type="ECO:0000313" key="3">
    <source>
        <dbReference type="EMBL" id="VCU70903.1"/>
    </source>
</evidence>
<dbReference type="CDD" id="cd00667">
    <property type="entry name" value="ring_hydroxylating_dioxygenases_beta"/>
    <property type="match status" value="1"/>
</dbReference>
<dbReference type="EC" id="1.14.12.13" evidence="3"/>
<dbReference type="PANTHER" id="PTHR41534:SF2">
    <property type="entry name" value="3-PHENYLPROPIONATE_CINNAMIC ACID DIOXYGENASE SUBUNIT BETA"/>
    <property type="match status" value="1"/>
</dbReference>
<dbReference type="Proteomes" id="UP000277294">
    <property type="component" value="Unassembled WGS sequence"/>
</dbReference>
<dbReference type="Pfam" id="PF00866">
    <property type="entry name" value="Ring_hydroxyl_B"/>
    <property type="match status" value="1"/>
</dbReference>
<dbReference type="PANTHER" id="PTHR41534">
    <property type="entry name" value="BLR3401 PROTEIN"/>
    <property type="match status" value="1"/>
</dbReference>
<dbReference type="OrthoDB" id="7062869at2"/>
<dbReference type="SUPFAM" id="SSF54427">
    <property type="entry name" value="NTF2-like"/>
    <property type="match status" value="1"/>
</dbReference>
<comment type="similarity">
    <text evidence="1">Belongs to the bacterial ring-hydroxylating dioxygenase beta subunit family.</text>
</comment>
<dbReference type="Gene3D" id="3.10.450.50">
    <property type="match status" value="1"/>
</dbReference>
<organism evidence="3 4">
    <name type="scientific">Pigmentiphaga humi</name>
    <dbReference type="NCBI Taxonomy" id="2478468"/>
    <lineage>
        <taxon>Bacteria</taxon>
        <taxon>Pseudomonadati</taxon>
        <taxon>Pseudomonadota</taxon>
        <taxon>Betaproteobacteria</taxon>
        <taxon>Burkholderiales</taxon>
        <taxon>Alcaligenaceae</taxon>
        <taxon>Pigmentiphaga</taxon>
    </lineage>
</organism>
<evidence type="ECO:0000256" key="2">
    <source>
        <dbReference type="ARBA" id="ARBA00023002"/>
    </source>
</evidence>
<keyword evidence="4" id="KW-1185">Reference proteome</keyword>
<dbReference type="RefSeq" id="WP_124080362.1">
    <property type="nucleotide sequence ID" value="NZ_UWPJ01000023.1"/>
</dbReference>
<name>A0A3P4B3M0_9BURK</name>
<dbReference type="GO" id="GO:0018626">
    <property type="term" value="F:2-halobenzoate 1,2-dioxygenase activity"/>
    <property type="evidence" value="ECO:0007669"/>
    <property type="project" value="UniProtKB-EC"/>
</dbReference>
<dbReference type="EMBL" id="UWPJ01000023">
    <property type="protein sequence ID" value="VCU70903.1"/>
    <property type="molecule type" value="Genomic_DNA"/>
</dbReference>
<accession>A0A3P4B3M0</accession>
<reference evidence="3 4" key="1">
    <citation type="submission" date="2018-10" db="EMBL/GenBank/DDBJ databases">
        <authorList>
            <person name="Criscuolo A."/>
        </authorList>
    </citation>
    <scope>NUCLEOTIDE SEQUENCE [LARGE SCALE GENOMIC DNA]</scope>
    <source>
        <strain evidence="3">DnA1</strain>
    </source>
</reference>
<dbReference type="InterPro" id="IPR032710">
    <property type="entry name" value="NTF2-like_dom_sf"/>
</dbReference>
<dbReference type="InterPro" id="IPR000391">
    <property type="entry name" value="Rng_hydr_dOase-bsu"/>
</dbReference>
<gene>
    <name evidence="3" type="primary">cbdB_2</name>
    <name evidence="3" type="ORF">PIGHUM_02983</name>
</gene>
<dbReference type="GO" id="GO:0019380">
    <property type="term" value="P:3-phenylpropionate catabolic process"/>
    <property type="evidence" value="ECO:0007669"/>
    <property type="project" value="TreeGrafter"/>
</dbReference>
<proteinExistence type="inferred from homology"/>
<evidence type="ECO:0000256" key="1">
    <source>
        <dbReference type="ARBA" id="ARBA00009570"/>
    </source>
</evidence>
<keyword evidence="2 3" id="KW-0560">Oxidoreductase</keyword>